<evidence type="ECO:0000313" key="2">
    <source>
        <dbReference type="Proteomes" id="UP000566995"/>
    </source>
</evidence>
<name>A0A7W7NYG7_PSENT</name>
<accession>A0A7W7NYG7</accession>
<dbReference type="Proteomes" id="UP000566995">
    <property type="component" value="Unassembled WGS sequence"/>
</dbReference>
<comment type="caution">
    <text evidence="1">The sequence shown here is derived from an EMBL/GenBank/DDBJ whole genome shotgun (WGS) entry which is preliminary data.</text>
</comment>
<dbReference type="RefSeq" id="WP_184585963.1">
    <property type="nucleotide sequence ID" value="NZ_JACHLI010000001.1"/>
</dbReference>
<reference evidence="1 2" key="1">
    <citation type="submission" date="2020-08" db="EMBL/GenBank/DDBJ databases">
        <title>Functional genomics of gut bacteria from endangered species of beetles.</title>
        <authorList>
            <person name="Carlos-Shanley C."/>
        </authorList>
    </citation>
    <scope>NUCLEOTIDE SEQUENCE [LARGE SCALE GENOMIC DNA]</scope>
    <source>
        <strain evidence="1 2">S00179</strain>
    </source>
</reference>
<proteinExistence type="predicted"/>
<protein>
    <submittedName>
        <fullName evidence="1">Uncharacterized protein</fullName>
    </submittedName>
</protein>
<dbReference type="AlphaFoldDB" id="A0A7W7NYG7"/>
<gene>
    <name evidence="1" type="ORF">HNP46_000524</name>
</gene>
<dbReference type="EMBL" id="JACHLI010000001">
    <property type="protein sequence ID" value="MBB4861713.1"/>
    <property type="molecule type" value="Genomic_DNA"/>
</dbReference>
<sequence>MAGVLLWSKEEMQQSLEEAAEVIFHRALVETYGSLNPPPGSTQAPLPVPDPKKWSTKLATALAASVPLSRFMGNVVVECNAALSLSISQHHMEDVDRMGADLPQSTKTLLVRFNNYLETNKGDVKILGLAVFCLLRSFAVTTKYGDDDYVSFTRKVERALISANGDRLIQLLTKGVREYVSGHDSFAKAIGKNAPIGLSTMTALCPDARYFEIP</sequence>
<organism evidence="1 2">
    <name type="scientific">Pseudomonas nitroreducens</name>
    <dbReference type="NCBI Taxonomy" id="46680"/>
    <lineage>
        <taxon>Bacteria</taxon>
        <taxon>Pseudomonadati</taxon>
        <taxon>Pseudomonadota</taxon>
        <taxon>Gammaproteobacteria</taxon>
        <taxon>Pseudomonadales</taxon>
        <taxon>Pseudomonadaceae</taxon>
        <taxon>Pseudomonas</taxon>
    </lineage>
</organism>
<evidence type="ECO:0000313" key="1">
    <source>
        <dbReference type="EMBL" id="MBB4861713.1"/>
    </source>
</evidence>